<protein>
    <recommendedName>
        <fullName evidence="5">Lipoprotein</fullName>
    </recommendedName>
</protein>
<gene>
    <name evidence="3" type="ORF">IQ249_03375</name>
</gene>
<comment type="caution">
    <text evidence="3">The sequence shown here is derived from an EMBL/GenBank/DDBJ whole genome shotgun (WGS) entry which is preliminary data.</text>
</comment>
<name>A0A8J7B3B4_9CYAN</name>
<dbReference type="Proteomes" id="UP000654482">
    <property type="component" value="Unassembled WGS sequence"/>
</dbReference>
<keyword evidence="2" id="KW-0732">Signal</keyword>
<feature type="compositionally biased region" description="Polar residues" evidence="1">
    <location>
        <begin position="127"/>
        <end position="156"/>
    </location>
</feature>
<feature type="signal peptide" evidence="2">
    <location>
        <begin position="1"/>
        <end position="38"/>
    </location>
</feature>
<reference evidence="3" key="1">
    <citation type="submission" date="2020-10" db="EMBL/GenBank/DDBJ databases">
        <authorList>
            <person name="Castelo-Branco R."/>
            <person name="Eusebio N."/>
            <person name="Adriana R."/>
            <person name="Vieira A."/>
            <person name="Brugerolle De Fraissinette N."/>
            <person name="Rezende De Castro R."/>
            <person name="Schneider M.P."/>
            <person name="Vasconcelos V."/>
            <person name="Leao P.N."/>
        </authorList>
    </citation>
    <scope>NUCLEOTIDE SEQUENCE</scope>
    <source>
        <strain evidence="3">LEGE 07157</strain>
    </source>
</reference>
<evidence type="ECO:0000256" key="1">
    <source>
        <dbReference type="SAM" id="MobiDB-lite"/>
    </source>
</evidence>
<dbReference type="Pfam" id="PF20363">
    <property type="entry name" value="DUF6658"/>
    <property type="match status" value="1"/>
</dbReference>
<proteinExistence type="predicted"/>
<dbReference type="AlphaFoldDB" id="A0A8J7B3B4"/>
<evidence type="ECO:0000256" key="2">
    <source>
        <dbReference type="SAM" id="SignalP"/>
    </source>
</evidence>
<keyword evidence="4" id="KW-1185">Reference proteome</keyword>
<organism evidence="3 4">
    <name type="scientific">Lusitaniella coriacea LEGE 07157</name>
    <dbReference type="NCBI Taxonomy" id="945747"/>
    <lineage>
        <taxon>Bacteria</taxon>
        <taxon>Bacillati</taxon>
        <taxon>Cyanobacteriota</taxon>
        <taxon>Cyanophyceae</taxon>
        <taxon>Spirulinales</taxon>
        <taxon>Lusitaniellaceae</taxon>
        <taxon>Lusitaniella</taxon>
    </lineage>
</organism>
<evidence type="ECO:0000313" key="3">
    <source>
        <dbReference type="EMBL" id="MBE9114932.1"/>
    </source>
</evidence>
<evidence type="ECO:0000313" key="4">
    <source>
        <dbReference type="Proteomes" id="UP000654482"/>
    </source>
</evidence>
<dbReference type="RefSeq" id="WP_194028030.1">
    <property type="nucleotide sequence ID" value="NZ_JADEWZ010000004.1"/>
</dbReference>
<sequence length="156" mass="17131">MKSLISRLKSIRITQVLGVFLAGCLLFLSTACSDNVQAQSPNGNTYTKDAQSDVDYRRDTAGTSARTKAMMKQSERNTNKRSGNPIKNTKRAAKEGAENIKELDRNARKAVRNLPEKTENAVEGASEQVSSKVEQLRQNLEQAADSAKQSAQTTVR</sequence>
<evidence type="ECO:0008006" key="5">
    <source>
        <dbReference type="Google" id="ProtNLM"/>
    </source>
</evidence>
<dbReference type="InterPro" id="IPR046599">
    <property type="entry name" value="DUF6658"/>
</dbReference>
<dbReference type="EMBL" id="JADEWZ010000004">
    <property type="protein sequence ID" value="MBE9114932.1"/>
    <property type="molecule type" value="Genomic_DNA"/>
</dbReference>
<feature type="compositionally biased region" description="Polar residues" evidence="1">
    <location>
        <begin position="38"/>
        <end position="49"/>
    </location>
</feature>
<dbReference type="PROSITE" id="PS51257">
    <property type="entry name" value="PROKAR_LIPOPROTEIN"/>
    <property type="match status" value="1"/>
</dbReference>
<feature type="chain" id="PRO_5035299519" description="Lipoprotein" evidence="2">
    <location>
        <begin position="39"/>
        <end position="156"/>
    </location>
</feature>
<feature type="compositionally biased region" description="Basic and acidic residues" evidence="1">
    <location>
        <begin position="92"/>
        <end position="107"/>
    </location>
</feature>
<feature type="compositionally biased region" description="Basic and acidic residues" evidence="1">
    <location>
        <begin position="50"/>
        <end position="60"/>
    </location>
</feature>
<accession>A0A8J7B3B4</accession>
<feature type="region of interest" description="Disordered" evidence="1">
    <location>
        <begin position="38"/>
        <end position="156"/>
    </location>
</feature>